<sequence>MPRVCLNPTVASIRRLQLTRASVSVAAAGLSNTRWLQPRRHDHEFVQWLPSNLLGNALTHGASTRPVLVRATSRRETFELSVTNGGEPIPPGALATLFQPFFRVIVTPNQGRFGLGFYIAKADRGTLDAASSPQETRFTFSMPAGV</sequence>
<protein>
    <submittedName>
        <fullName evidence="2">Sensor histidine kinase</fullName>
    </submittedName>
</protein>
<dbReference type="EMBL" id="CP053708">
    <property type="protein sequence ID" value="QKE92515.1"/>
    <property type="molecule type" value="Genomic_DNA"/>
</dbReference>
<reference evidence="2 3" key="1">
    <citation type="journal article" date="2014" name="World J. Microbiol. Biotechnol.">
        <title>Biodiversity and physiological characteristics of Antarctic and Arctic lichens-associated bacteria.</title>
        <authorList>
            <person name="Lee Y.M."/>
            <person name="Kim E.H."/>
            <person name="Lee H.K."/>
            <person name="Hong S.G."/>
        </authorList>
    </citation>
    <scope>NUCLEOTIDE SEQUENCE [LARGE SCALE GENOMIC DNA]</scope>
    <source>
        <strain evidence="2 3">PAMC 26569</strain>
    </source>
</reference>
<accession>A0A6M8HWE6</accession>
<dbReference type="SMART" id="SM00387">
    <property type="entry name" value="HATPase_c"/>
    <property type="match status" value="1"/>
</dbReference>
<organism evidence="2 3">
    <name type="scientific">Lichenicola cladoniae</name>
    <dbReference type="NCBI Taxonomy" id="1484109"/>
    <lineage>
        <taxon>Bacteria</taxon>
        <taxon>Pseudomonadati</taxon>
        <taxon>Pseudomonadota</taxon>
        <taxon>Alphaproteobacteria</taxon>
        <taxon>Acetobacterales</taxon>
        <taxon>Acetobacteraceae</taxon>
        <taxon>Lichenicola</taxon>
    </lineage>
</organism>
<dbReference type="InterPro" id="IPR036890">
    <property type="entry name" value="HATPase_C_sf"/>
</dbReference>
<dbReference type="GO" id="GO:0016301">
    <property type="term" value="F:kinase activity"/>
    <property type="evidence" value="ECO:0007669"/>
    <property type="project" value="UniProtKB-KW"/>
</dbReference>
<gene>
    <name evidence="2" type="ORF">HN018_07920</name>
</gene>
<keyword evidence="2" id="KW-0808">Transferase</keyword>
<name>A0A6M8HWE6_9PROT</name>
<dbReference type="Gene3D" id="3.30.565.10">
    <property type="entry name" value="Histidine kinase-like ATPase, C-terminal domain"/>
    <property type="match status" value="1"/>
</dbReference>
<evidence type="ECO:0000259" key="1">
    <source>
        <dbReference type="SMART" id="SM00387"/>
    </source>
</evidence>
<keyword evidence="3" id="KW-1185">Reference proteome</keyword>
<feature type="domain" description="Histidine kinase/HSP90-like ATPase" evidence="1">
    <location>
        <begin position="41"/>
        <end position="146"/>
    </location>
</feature>
<evidence type="ECO:0000313" key="2">
    <source>
        <dbReference type="EMBL" id="QKE92515.1"/>
    </source>
</evidence>
<dbReference type="AlphaFoldDB" id="A0A6M8HWE6"/>
<evidence type="ECO:0000313" key="3">
    <source>
        <dbReference type="Proteomes" id="UP000500767"/>
    </source>
</evidence>
<dbReference type="InterPro" id="IPR003594">
    <property type="entry name" value="HATPase_dom"/>
</dbReference>
<proteinExistence type="predicted"/>
<dbReference type="KEGG" id="lck:HN018_07920"/>
<dbReference type="Proteomes" id="UP000500767">
    <property type="component" value="Chromosome"/>
</dbReference>
<dbReference type="Pfam" id="PF02518">
    <property type="entry name" value="HATPase_c"/>
    <property type="match status" value="1"/>
</dbReference>
<dbReference type="SUPFAM" id="SSF55874">
    <property type="entry name" value="ATPase domain of HSP90 chaperone/DNA topoisomerase II/histidine kinase"/>
    <property type="match status" value="1"/>
</dbReference>
<keyword evidence="2" id="KW-0418">Kinase</keyword>